<dbReference type="RefSeq" id="WP_012174003.1">
    <property type="nucleotide sequence ID" value="NC_009943.1"/>
</dbReference>
<dbReference type="KEGG" id="dol:Dole_0574"/>
<dbReference type="EMBL" id="CP000859">
    <property type="protein sequence ID" value="ABW66384.1"/>
    <property type="molecule type" value="Genomic_DNA"/>
</dbReference>
<reference evidence="2 3" key="1">
    <citation type="submission" date="2007-10" db="EMBL/GenBank/DDBJ databases">
        <title>Complete sequence of Desulfococcus oleovorans Hxd3.</title>
        <authorList>
            <consortium name="US DOE Joint Genome Institute"/>
            <person name="Copeland A."/>
            <person name="Lucas S."/>
            <person name="Lapidus A."/>
            <person name="Barry K."/>
            <person name="Glavina del Rio T."/>
            <person name="Dalin E."/>
            <person name="Tice H."/>
            <person name="Pitluck S."/>
            <person name="Kiss H."/>
            <person name="Brettin T."/>
            <person name="Bruce D."/>
            <person name="Detter J.C."/>
            <person name="Han C."/>
            <person name="Schmutz J."/>
            <person name="Larimer F."/>
            <person name="Land M."/>
            <person name="Hauser L."/>
            <person name="Kyrpides N."/>
            <person name="Kim E."/>
            <person name="Wawrik B."/>
            <person name="Richardson P."/>
        </authorList>
    </citation>
    <scope>NUCLEOTIDE SEQUENCE [LARGE SCALE GENOMIC DNA]</scope>
    <source>
        <strain evidence="3">DSM 6200 / JCM 39069 / Hxd3</strain>
    </source>
</reference>
<dbReference type="eggNOG" id="ENOG50316VI">
    <property type="taxonomic scope" value="Bacteria"/>
</dbReference>
<keyword evidence="1" id="KW-0175">Coiled coil</keyword>
<name>A8ZU72_DESOH</name>
<evidence type="ECO:0000313" key="3">
    <source>
        <dbReference type="Proteomes" id="UP000008561"/>
    </source>
</evidence>
<proteinExistence type="predicted"/>
<dbReference type="STRING" id="96561.Dole_0574"/>
<feature type="coiled-coil region" evidence="1">
    <location>
        <begin position="78"/>
        <end position="105"/>
    </location>
</feature>
<keyword evidence="3" id="KW-1185">Reference proteome</keyword>
<dbReference type="Pfam" id="PF17253">
    <property type="entry name" value="DUF5320"/>
    <property type="match status" value="1"/>
</dbReference>
<accession>A8ZU72</accession>
<dbReference type="Proteomes" id="UP000008561">
    <property type="component" value="Chromosome"/>
</dbReference>
<evidence type="ECO:0000256" key="1">
    <source>
        <dbReference type="SAM" id="Coils"/>
    </source>
</evidence>
<evidence type="ECO:0000313" key="2">
    <source>
        <dbReference type="EMBL" id="ABW66384.1"/>
    </source>
</evidence>
<protein>
    <submittedName>
        <fullName evidence="2">Conserved hypothetical cytosolic protein</fullName>
    </submittedName>
</protein>
<organism evidence="2 3">
    <name type="scientific">Desulfosudis oleivorans (strain DSM 6200 / JCM 39069 / Hxd3)</name>
    <name type="common">Desulfococcus oleovorans</name>
    <dbReference type="NCBI Taxonomy" id="96561"/>
    <lineage>
        <taxon>Bacteria</taxon>
        <taxon>Pseudomonadati</taxon>
        <taxon>Thermodesulfobacteriota</taxon>
        <taxon>Desulfobacteria</taxon>
        <taxon>Desulfobacterales</taxon>
        <taxon>Desulfosudaceae</taxon>
        <taxon>Desulfosudis</taxon>
    </lineage>
</organism>
<dbReference type="InterPro" id="IPR035205">
    <property type="entry name" value="DUF5320"/>
</dbReference>
<gene>
    <name evidence="2" type="ordered locus">Dole_0574</name>
</gene>
<dbReference type="AlphaFoldDB" id="A8ZU72"/>
<sequence length="106" mass="10603">MPGYNGTGPMGAGPMTGGARGYCSPAAAGQRGTGFGFGRGMAYRRGGGFGPGRGAGGGYGRRFAGPQAPYGVSPTDEAAALKQQAQAMQNSLDAISARLAELEKEE</sequence>
<dbReference type="HOGENOM" id="CLU_136587_0_0_7"/>